<evidence type="ECO:0000256" key="1">
    <source>
        <dbReference type="ARBA" id="ARBA00001913"/>
    </source>
</evidence>
<dbReference type="Proteomes" id="UP000829476">
    <property type="component" value="Chromosome"/>
</dbReference>
<comment type="similarity">
    <text evidence="2">Belongs to the sulfatase family.</text>
</comment>
<gene>
    <name evidence="8" type="ORF">MQE36_04550</name>
</gene>
<evidence type="ECO:0000313" key="9">
    <source>
        <dbReference type="Proteomes" id="UP000829476"/>
    </source>
</evidence>
<keyword evidence="3" id="KW-0479">Metal-binding</keyword>
<keyword evidence="5" id="KW-0378">Hydrolase</keyword>
<evidence type="ECO:0000256" key="5">
    <source>
        <dbReference type="ARBA" id="ARBA00022801"/>
    </source>
</evidence>
<evidence type="ECO:0000256" key="3">
    <source>
        <dbReference type="ARBA" id="ARBA00022723"/>
    </source>
</evidence>
<feature type="domain" description="Sulfatase N-terminal" evidence="7">
    <location>
        <begin position="33"/>
        <end position="345"/>
    </location>
</feature>
<dbReference type="Gene3D" id="3.40.720.10">
    <property type="entry name" value="Alkaline Phosphatase, subunit A"/>
    <property type="match status" value="1"/>
</dbReference>
<proteinExistence type="inferred from homology"/>
<evidence type="ECO:0000256" key="2">
    <source>
        <dbReference type="ARBA" id="ARBA00008779"/>
    </source>
</evidence>
<keyword evidence="6" id="KW-0106">Calcium</keyword>
<sequence length="486" mass="55130">MYKYFSIYFLVIPVLFLLNSCQRGREQKGTELPNIIYINVDDLGWSDTEVFGSTFYETPNINRLALEGMTFTNGYAGASNCAPSRACLMSGQNTPRHGMYTVANSDRGNTKLRRIVPTPNTTVLHDSVITIAEMLKTAGYRTGTFGKWHLGEDPTTQGFDINIGGGERGNPGKSGYFSPYNLKNLQAESEGENLTDRLTDEAIKFMEETNGEPFFLYLPYYAVHTPLQTFRRLEDKYAQKEGNEGQFNARYAGMVETVDTNIGKLLSFLKRTGLDDHTLVIFTSDNGGIRDISYQDPLRAGKGSYYEGGIRVPYIFKWKGVITPDSKCETAIVNLDIFPTLMELTRAKRPEQNLDGVSLMPLLKGRAIETRALYFHFPIYLEAYNPVTDRGRDPLFRTRPGSVIIDGKWKLHHYFEDDAMELYNIEEDVSEARDLVSEFPGKAAELYEKLDLWRAHINAPVPKDLNPEYDQNLESEKLSEYLISKK</sequence>
<dbReference type="Gene3D" id="3.30.1120.10">
    <property type="match status" value="1"/>
</dbReference>
<dbReference type="SUPFAM" id="SSF53649">
    <property type="entry name" value="Alkaline phosphatase-like"/>
    <property type="match status" value="1"/>
</dbReference>
<dbReference type="PANTHER" id="PTHR42693">
    <property type="entry name" value="ARYLSULFATASE FAMILY MEMBER"/>
    <property type="match status" value="1"/>
</dbReference>
<evidence type="ECO:0000313" key="8">
    <source>
        <dbReference type="EMBL" id="UNY99618.1"/>
    </source>
</evidence>
<dbReference type="InterPro" id="IPR017850">
    <property type="entry name" value="Alkaline_phosphatase_core_sf"/>
</dbReference>
<reference evidence="8 9" key="1">
    <citation type="journal article" date="2018" name="Int. J. Syst. Evol. Microbiol.">
        <title>Zhouia spongiae sp. nov., isolated from a marine sponge.</title>
        <authorList>
            <person name="Zhuang L."/>
            <person name="Lin B."/>
            <person name="Qin F."/>
            <person name="Luo L."/>
        </authorList>
    </citation>
    <scope>NUCLEOTIDE SEQUENCE [LARGE SCALE GENOMIC DNA]</scope>
    <source>
        <strain evidence="8 9">HN-Y44</strain>
    </source>
</reference>
<keyword evidence="4" id="KW-0732">Signal</keyword>
<keyword evidence="9" id="KW-1185">Reference proteome</keyword>
<dbReference type="PANTHER" id="PTHR42693:SF42">
    <property type="entry name" value="ARYLSULFATASE G"/>
    <property type="match status" value="1"/>
</dbReference>
<evidence type="ECO:0000259" key="7">
    <source>
        <dbReference type="Pfam" id="PF00884"/>
    </source>
</evidence>
<dbReference type="EMBL" id="CP094326">
    <property type="protein sequence ID" value="UNY99618.1"/>
    <property type="molecule type" value="Genomic_DNA"/>
</dbReference>
<protein>
    <submittedName>
        <fullName evidence="8">Sulfatase</fullName>
    </submittedName>
</protein>
<dbReference type="InterPro" id="IPR000917">
    <property type="entry name" value="Sulfatase_N"/>
</dbReference>
<evidence type="ECO:0000256" key="6">
    <source>
        <dbReference type="ARBA" id="ARBA00022837"/>
    </source>
</evidence>
<accession>A0ABY3YS05</accession>
<organism evidence="8 9">
    <name type="scientific">Zhouia spongiae</name>
    <dbReference type="NCBI Taxonomy" id="2202721"/>
    <lineage>
        <taxon>Bacteria</taxon>
        <taxon>Pseudomonadati</taxon>
        <taxon>Bacteroidota</taxon>
        <taxon>Flavobacteriia</taxon>
        <taxon>Flavobacteriales</taxon>
        <taxon>Flavobacteriaceae</taxon>
        <taxon>Zhouia</taxon>
    </lineage>
</organism>
<name>A0ABY3YS05_9FLAO</name>
<comment type="cofactor">
    <cofactor evidence="1">
        <name>Ca(2+)</name>
        <dbReference type="ChEBI" id="CHEBI:29108"/>
    </cofactor>
</comment>
<dbReference type="CDD" id="cd16144">
    <property type="entry name" value="ARS_like"/>
    <property type="match status" value="1"/>
</dbReference>
<evidence type="ECO:0000256" key="4">
    <source>
        <dbReference type="ARBA" id="ARBA00022729"/>
    </source>
</evidence>
<dbReference type="InterPro" id="IPR050738">
    <property type="entry name" value="Sulfatase"/>
</dbReference>
<dbReference type="RefSeq" id="WP_242937991.1">
    <property type="nucleotide sequence ID" value="NZ_CP094326.1"/>
</dbReference>
<dbReference type="Pfam" id="PF00884">
    <property type="entry name" value="Sulfatase"/>
    <property type="match status" value="1"/>
</dbReference>